<evidence type="ECO:0000256" key="1">
    <source>
        <dbReference type="ARBA" id="ARBA00017146"/>
    </source>
</evidence>
<dbReference type="GO" id="GO:0046689">
    <property type="term" value="P:response to mercury ion"/>
    <property type="evidence" value="ECO:0007669"/>
    <property type="project" value="UniProtKB-KW"/>
</dbReference>
<reference evidence="10" key="2">
    <citation type="submission" date="2012-03" db="EMBL/GenBank/DDBJ databases">
        <title>The complete genome sequence of the pioneer microbe on fresh volcanic deposit, Leptospirillum ferrooxidans strain C2-3.</title>
        <authorList>
            <person name="Fujimura R."/>
            <person name="Sato Y."/>
            <person name="Nishizawa T."/>
            <person name="Nanba K."/>
            <person name="Oshima K."/>
            <person name="Hattori M."/>
            <person name="Kamijo T."/>
            <person name="Ohta H."/>
        </authorList>
    </citation>
    <scope>NUCLEOTIDE SEQUENCE [LARGE SCALE GENOMIC DNA]</scope>
    <source>
        <strain evidence="10">C2-3</strain>
    </source>
</reference>
<dbReference type="KEGG" id="lfc:LFE_0161"/>
<dbReference type="InterPro" id="IPR047057">
    <property type="entry name" value="MerR_fam"/>
</dbReference>
<dbReference type="GO" id="GO:0045340">
    <property type="term" value="F:mercury ion binding"/>
    <property type="evidence" value="ECO:0007669"/>
    <property type="project" value="InterPro"/>
</dbReference>
<dbReference type="Proteomes" id="UP000007382">
    <property type="component" value="Chromosome"/>
</dbReference>
<comment type="function">
    <text evidence="7">Mediates the mercuric-dependent induction of mercury resistance operon. In the absence of mercury MerR represses transcription by binding tightly to the mer operator region; when mercury is present the dimeric complex binds a single ion and becomes a potent transcriptional activator, while remaining bound to the mer site.</text>
</comment>
<dbReference type="GO" id="GO:0003677">
    <property type="term" value="F:DNA binding"/>
    <property type="evidence" value="ECO:0007669"/>
    <property type="project" value="UniProtKB-KW"/>
</dbReference>
<evidence type="ECO:0000256" key="7">
    <source>
        <dbReference type="ARBA" id="ARBA00024874"/>
    </source>
</evidence>
<dbReference type="PANTHER" id="PTHR30204:SF94">
    <property type="entry name" value="HEAVY METAL-DEPENDENT TRANSCRIPTIONAL REGULATOR HI_0293-RELATED"/>
    <property type="match status" value="1"/>
</dbReference>
<dbReference type="RefSeq" id="WP_014448383.1">
    <property type="nucleotide sequence ID" value="NC_017094.1"/>
</dbReference>
<protein>
    <recommendedName>
        <fullName evidence="1">Mercuric resistance operon regulatory protein</fullName>
    </recommendedName>
</protein>
<dbReference type="SMART" id="SM00422">
    <property type="entry name" value="HTH_MERR"/>
    <property type="match status" value="1"/>
</dbReference>
<dbReference type="Gene3D" id="1.10.1660.10">
    <property type="match status" value="1"/>
</dbReference>
<proteinExistence type="predicted"/>
<dbReference type="GO" id="GO:0003700">
    <property type="term" value="F:DNA-binding transcription factor activity"/>
    <property type="evidence" value="ECO:0007669"/>
    <property type="project" value="InterPro"/>
</dbReference>
<evidence type="ECO:0000313" key="10">
    <source>
        <dbReference type="Proteomes" id="UP000007382"/>
    </source>
</evidence>
<dbReference type="eggNOG" id="COG0789">
    <property type="taxonomic scope" value="Bacteria"/>
</dbReference>
<evidence type="ECO:0000256" key="4">
    <source>
        <dbReference type="ARBA" id="ARBA00023015"/>
    </source>
</evidence>
<evidence type="ECO:0000256" key="6">
    <source>
        <dbReference type="ARBA" id="ARBA00023163"/>
    </source>
</evidence>
<keyword evidence="4" id="KW-0805">Transcription regulation</keyword>
<keyword evidence="5" id="KW-0238">DNA-binding</keyword>
<dbReference type="InterPro" id="IPR009061">
    <property type="entry name" value="DNA-bd_dom_put_sf"/>
</dbReference>
<dbReference type="Pfam" id="PF13411">
    <property type="entry name" value="MerR_1"/>
    <property type="match status" value="1"/>
</dbReference>
<dbReference type="SUPFAM" id="SSF46955">
    <property type="entry name" value="Putative DNA-binding domain"/>
    <property type="match status" value="1"/>
</dbReference>
<evidence type="ECO:0000259" key="8">
    <source>
        <dbReference type="PROSITE" id="PS50937"/>
    </source>
</evidence>
<evidence type="ECO:0000256" key="2">
    <source>
        <dbReference type="ARBA" id="ARBA00022466"/>
    </source>
</evidence>
<dbReference type="CDD" id="cd04783">
    <property type="entry name" value="HTH_MerR1"/>
    <property type="match status" value="1"/>
</dbReference>
<keyword evidence="6" id="KW-0804">Transcription</keyword>
<keyword evidence="2" id="KW-0475">Mercuric resistance</keyword>
<dbReference type="InterPro" id="IPR011794">
    <property type="entry name" value="MerR"/>
</dbReference>
<feature type="domain" description="HTH merR-type" evidence="8">
    <location>
        <begin position="3"/>
        <end position="72"/>
    </location>
</feature>
<dbReference type="InterPro" id="IPR000551">
    <property type="entry name" value="MerR-type_HTH_dom"/>
</dbReference>
<dbReference type="PATRIC" id="fig|1162668.3.peg.190"/>
<reference evidence="9 10" key="1">
    <citation type="journal article" date="2012" name="J. Bacteriol.">
        <title>Complete Genome Sequence of Leptospirillum ferrooxidans Strain C2-3, Isolated from a Fresh Volcanic Ash Deposit on the Island of Miyake, Japan.</title>
        <authorList>
            <person name="Fujimura R."/>
            <person name="Sato Y."/>
            <person name="Nishizawa T."/>
            <person name="Oshima K."/>
            <person name="Kim S.-W."/>
            <person name="Hattori M."/>
            <person name="Kamijo T."/>
            <person name="Ohta H."/>
        </authorList>
    </citation>
    <scope>NUCLEOTIDE SEQUENCE [LARGE SCALE GENOMIC DNA]</scope>
    <source>
        <strain evidence="9 10">C2-3</strain>
    </source>
</reference>
<gene>
    <name evidence="9" type="ordered locus">LFE_0161</name>
</gene>
<sequence length="135" mass="15519">MTHLPIGKVARLSGVSIDTIRFYERNGLIPDPPRRESGYRDYPEETVFRLKFIKNAKEIGFTLAEIRELLGLRTTKETNCESVQKMAEEKIRVVKEKIRNLEGIQVALEKLLESCREPGHTSECPILDVLEKHNV</sequence>
<organism evidence="9 10">
    <name type="scientific">Leptospirillum ferrooxidans (strain C2-3)</name>
    <dbReference type="NCBI Taxonomy" id="1162668"/>
    <lineage>
        <taxon>Bacteria</taxon>
        <taxon>Pseudomonadati</taxon>
        <taxon>Nitrospirota</taxon>
        <taxon>Nitrospiria</taxon>
        <taxon>Nitrospirales</taxon>
        <taxon>Nitrospiraceae</taxon>
        <taxon>Leptospirillum</taxon>
    </lineage>
</organism>
<evidence type="ECO:0000256" key="5">
    <source>
        <dbReference type="ARBA" id="ARBA00023125"/>
    </source>
</evidence>
<dbReference type="PROSITE" id="PS50937">
    <property type="entry name" value="HTH_MERR_2"/>
    <property type="match status" value="1"/>
</dbReference>
<dbReference type="STRING" id="1162668.LFE_0161"/>
<dbReference type="PRINTS" id="PR00040">
    <property type="entry name" value="HTHMERR"/>
</dbReference>
<accession>I0IKU0</accession>
<dbReference type="AlphaFoldDB" id="I0IKU0"/>
<evidence type="ECO:0000313" key="9">
    <source>
        <dbReference type="EMBL" id="BAM05889.1"/>
    </source>
</evidence>
<dbReference type="PANTHER" id="PTHR30204">
    <property type="entry name" value="REDOX-CYCLING DRUG-SENSING TRANSCRIPTIONAL ACTIVATOR SOXR"/>
    <property type="match status" value="1"/>
</dbReference>
<name>I0IKU0_LEPFC</name>
<dbReference type="EMBL" id="AP012342">
    <property type="protein sequence ID" value="BAM05889.1"/>
    <property type="molecule type" value="Genomic_DNA"/>
</dbReference>
<keyword evidence="3" id="KW-0476">Mercury</keyword>
<evidence type="ECO:0000256" key="3">
    <source>
        <dbReference type="ARBA" id="ARBA00022914"/>
    </source>
</evidence>
<keyword evidence="10" id="KW-1185">Reference proteome</keyword>
<dbReference type="PROSITE" id="PS00552">
    <property type="entry name" value="HTH_MERR_1"/>
    <property type="match status" value="1"/>
</dbReference>
<dbReference type="HOGENOM" id="CLU_060077_2_0_0"/>
<dbReference type="OrthoDB" id="9791488at2"/>